<dbReference type="EMBL" id="JARPUR010000003">
    <property type="protein sequence ID" value="KAK4879655.1"/>
    <property type="molecule type" value="Genomic_DNA"/>
</dbReference>
<organism evidence="4 5">
    <name type="scientific">Aquatica leii</name>
    <dbReference type="NCBI Taxonomy" id="1421715"/>
    <lineage>
        <taxon>Eukaryota</taxon>
        <taxon>Metazoa</taxon>
        <taxon>Ecdysozoa</taxon>
        <taxon>Arthropoda</taxon>
        <taxon>Hexapoda</taxon>
        <taxon>Insecta</taxon>
        <taxon>Pterygota</taxon>
        <taxon>Neoptera</taxon>
        <taxon>Endopterygota</taxon>
        <taxon>Coleoptera</taxon>
        <taxon>Polyphaga</taxon>
        <taxon>Elateriformia</taxon>
        <taxon>Elateroidea</taxon>
        <taxon>Lampyridae</taxon>
        <taxon>Luciolinae</taxon>
        <taxon>Aquatica</taxon>
    </lineage>
</organism>
<gene>
    <name evidence="4" type="ORF">RN001_007801</name>
</gene>
<dbReference type="InterPro" id="IPR027806">
    <property type="entry name" value="HARBI1_dom"/>
</dbReference>
<evidence type="ECO:0000313" key="5">
    <source>
        <dbReference type="Proteomes" id="UP001353858"/>
    </source>
</evidence>
<keyword evidence="5" id="KW-1185">Reference proteome</keyword>
<dbReference type="Pfam" id="PF13359">
    <property type="entry name" value="DDE_Tnp_4"/>
    <property type="match status" value="1"/>
</dbReference>
<proteinExistence type="predicted"/>
<reference evidence="5" key="1">
    <citation type="submission" date="2023-01" db="EMBL/GenBank/DDBJ databases">
        <title>Key to firefly adult light organ development and bioluminescence: homeobox transcription factors regulate luciferase expression and transportation to peroxisome.</title>
        <authorList>
            <person name="Fu X."/>
        </authorList>
    </citation>
    <scope>NUCLEOTIDE SEQUENCE [LARGE SCALE GENOMIC DNA]</scope>
</reference>
<feature type="domain" description="DDE Tnp4" evidence="3">
    <location>
        <begin position="3"/>
        <end position="135"/>
    </location>
</feature>
<dbReference type="AlphaFoldDB" id="A0AAN7P3D8"/>
<dbReference type="GO" id="GO:0046872">
    <property type="term" value="F:metal ion binding"/>
    <property type="evidence" value="ECO:0007669"/>
    <property type="project" value="UniProtKB-KW"/>
</dbReference>
<evidence type="ECO:0000259" key="3">
    <source>
        <dbReference type="Pfam" id="PF13359"/>
    </source>
</evidence>
<dbReference type="Proteomes" id="UP001353858">
    <property type="component" value="Unassembled WGS sequence"/>
</dbReference>
<comment type="caution">
    <text evidence="4">The sequence shown here is derived from an EMBL/GenBank/DDBJ whole genome shotgun (WGS) entry which is preliminary data.</text>
</comment>
<evidence type="ECO:0000313" key="4">
    <source>
        <dbReference type="EMBL" id="KAK4879655.1"/>
    </source>
</evidence>
<name>A0AAN7P3D8_9COLE</name>
<evidence type="ECO:0000256" key="1">
    <source>
        <dbReference type="ARBA" id="ARBA00001968"/>
    </source>
</evidence>
<sequence>MSVVDANYKFIYANVGTNVRISDGGMFEACNLFKRLKNNSLQLPESSYLPGLKLPLSYVFIADVAFPFIENLMKLFSQRALNEESLVYNYRLSSARRMVENGFGILANRWRVLLTPIHLSPEKVELTTLACLALHSFWHFKIPLTSGKTQKPI</sequence>
<accession>A0AAN7P3D8</accession>
<keyword evidence="2" id="KW-0479">Metal-binding</keyword>
<comment type="cofactor">
    <cofactor evidence="1">
        <name>a divalent metal cation</name>
        <dbReference type="ChEBI" id="CHEBI:60240"/>
    </cofactor>
</comment>
<protein>
    <recommendedName>
        <fullName evidence="3">DDE Tnp4 domain-containing protein</fullName>
    </recommendedName>
</protein>
<evidence type="ECO:0000256" key="2">
    <source>
        <dbReference type="ARBA" id="ARBA00022723"/>
    </source>
</evidence>